<dbReference type="Proteomes" id="UP001527052">
    <property type="component" value="Unassembled WGS sequence"/>
</dbReference>
<feature type="transmembrane region" description="Helical" evidence="1">
    <location>
        <begin position="62"/>
        <end position="81"/>
    </location>
</feature>
<comment type="caution">
    <text evidence="2">The sequence shown here is derived from an EMBL/GenBank/DDBJ whole genome shotgun (WGS) entry which is preliminary data.</text>
</comment>
<keyword evidence="1" id="KW-1133">Transmembrane helix</keyword>
<protein>
    <submittedName>
        <fullName evidence="2">Uncharacterized protein</fullName>
    </submittedName>
</protein>
<organism evidence="2 3">
    <name type="scientific">Lysinibacillus xylanilyticus</name>
    <dbReference type="NCBI Taxonomy" id="582475"/>
    <lineage>
        <taxon>Bacteria</taxon>
        <taxon>Bacillati</taxon>
        <taxon>Bacillota</taxon>
        <taxon>Bacilli</taxon>
        <taxon>Bacillales</taxon>
        <taxon>Bacillaceae</taxon>
        <taxon>Lysinibacillus</taxon>
    </lineage>
</organism>
<reference evidence="2 3" key="1">
    <citation type="submission" date="2022-05" db="EMBL/GenBank/DDBJ databases">
        <title>Genome Sequencing of Bee-Associated Microbes.</title>
        <authorList>
            <person name="Dunlap C."/>
        </authorList>
    </citation>
    <scope>NUCLEOTIDE SEQUENCE [LARGE SCALE GENOMIC DNA]</scope>
    <source>
        <strain evidence="2 3">NRRL BD-083</strain>
    </source>
</reference>
<accession>A0ABT4EUY1</accession>
<proteinExistence type="predicted"/>
<evidence type="ECO:0000256" key="1">
    <source>
        <dbReference type="SAM" id="Phobius"/>
    </source>
</evidence>
<keyword evidence="1" id="KW-0812">Transmembrane</keyword>
<sequence length="86" mass="9860">MSILNPQYAFLEVDFHNPNLTQAEMKVENISEVVRKKSEPVGNTKISLKIIPPNVYIKLNWMIGWLLWIPVDIYCAAALVVDKFIS</sequence>
<keyword evidence="1" id="KW-0472">Membrane</keyword>
<evidence type="ECO:0000313" key="2">
    <source>
        <dbReference type="EMBL" id="MCY9549493.1"/>
    </source>
</evidence>
<dbReference type="RefSeq" id="WP_268639449.1">
    <property type="nucleotide sequence ID" value="NZ_JAMDLZ010000043.1"/>
</dbReference>
<name>A0ABT4EUY1_9BACI</name>
<dbReference type="EMBL" id="JAMDLZ010000043">
    <property type="protein sequence ID" value="MCY9549493.1"/>
    <property type="molecule type" value="Genomic_DNA"/>
</dbReference>
<evidence type="ECO:0000313" key="3">
    <source>
        <dbReference type="Proteomes" id="UP001527052"/>
    </source>
</evidence>
<keyword evidence="3" id="KW-1185">Reference proteome</keyword>
<gene>
    <name evidence="2" type="ORF">M5W82_21670</name>
</gene>